<proteinExistence type="predicted"/>
<dbReference type="SUPFAM" id="SSF102405">
    <property type="entry name" value="MCP/YpsA-like"/>
    <property type="match status" value="1"/>
</dbReference>
<dbReference type="InterPro" id="IPR010697">
    <property type="entry name" value="YspA"/>
</dbReference>
<dbReference type="Pfam" id="PF06908">
    <property type="entry name" value="YpsA"/>
    <property type="match status" value="1"/>
</dbReference>
<gene>
    <name evidence="1" type="ORF">NBRC111894_1359</name>
</gene>
<evidence type="ECO:0000313" key="1">
    <source>
        <dbReference type="EMBL" id="GAY75805.1"/>
    </source>
</evidence>
<dbReference type="AlphaFoldDB" id="A0A4Y1Z9V6"/>
<accession>A0A4Y1Z9V6</accession>
<name>A0A4Y1Z9V6_9BACL</name>
<dbReference type="PANTHER" id="PTHR38440">
    <property type="entry name" value="UPF0398 PROTEIN YPSA"/>
    <property type="match status" value="1"/>
</dbReference>
<comment type="caution">
    <text evidence="1">The sequence shown here is derived from an EMBL/GenBank/DDBJ whole genome shotgun (WGS) entry which is preliminary data.</text>
</comment>
<dbReference type="NCBIfam" id="NF010181">
    <property type="entry name" value="PRK13660.1"/>
    <property type="match status" value="1"/>
</dbReference>
<evidence type="ECO:0000313" key="2">
    <source>
        <dbReference type="Proteomes" id="UP000319716"/>
    </source>
</evidence>
<dbReference type="Gene3D" id="3.40.50.450">
    <property type="match status" value="1"/>
</dbReference>
<organism evidence="1 2">
    <name type="scientific">Sporolactobacillus inulinus</name>
    <dbReference type="NCBI Taxonomy" id="2078"/>
    <lineage>
        <taxon>Bacteria</taxon>
        <taxon>Bacillati</taxon>
        <taxon>Bacillota</taxon>
        <taxon>Bacilli</taxon>
        <taxon>Bacillales</taxon>
        <taxon>Sporolactobacillaceae</taxon>
        <taxon>Sporolactobacillus</taxon>
    </lineage>
</organism>
<protein>
    <submittedName>
        <fullName evidence="1">Uncharacterized protein</fullName>
    </submittedName>
</protein>
<reference evidence="1 2" key="1">
    <citation type="submission" date="2017-11" db="EMBL/GenBank/DDBJ databases">
        <title>Draft Genome Sequence of Sporolactobacillus inulinus NBRC 111894 Isolated from Koso, a Japanese Sugar-Vegetable Fermented Beverage.</title>
        <authorList>
            <person name="Chiou T.Y."/>
            <person name="Oshima K."/>
            <person name="Suda W."/>
            <person name="Hattori M."/>
            <person name="Takahashi T."/>
        </authorList>
    </citation>
    <scope>NUCLEOTIDE SEQUENCE [LARGE SCALE GENOMIC DNA]</scope>
    <source>
        <strain evidence="1 2">NBRC111894</strain>
    </source>
</reference>
<dbReference type="Proteomes" id="UP000319716">
    <property type="component" value="Unassembled WGS sequence"/>
</dbReference>
<dbReference type="EMBL" id="BEXB01000008">
    <property type="protein sequence ID" value="GAY75805.1"/>
    <property type="molecule type" value="Genomic_DNA"/>
</dbReference>
<sequence length="235" mass="26744">MPGQAQILPGIAITRHVLPNQSAPIRQFAYFLALSKKQGGNDLTEEGKAILVTGYKAHELGIYSADHQGISVIRYALKKSMREFADQGVQWFVISGQTGVELWAGSVCIELRDEEKLNVHLAVLVPFLNQDEHYKEWQQELYAEVLAQADYTGVISNRPYENPAQLRLKNDFLVAKTEAMLIVYDEEAPGTPRYYLAAAKSKKRNHDYPIQIINRYDLDFAAEDLQQQNPNYWTQ</sequence>
<dbReference type="PANTHER" id="PTHR38440:SF1">
    <property type="entry name" value="UPF0398 PROTEIN SPR0331"/>
    <property type="match status" value="1"/>
</dbReference>